<name>A0A5B2W171_9HYPH</name>
<comment type="caution">
    <text evidence="1">The sequence shown here is derived from an EMBL/GenBank/DDBJ whole genome shotgun (WGS) entry which is preliminary data.</text>
</comment>
<protein>
    <submittedName>
        <fullName evidence="1">Ester cyclase</fullName>
    </submittedName>
</protein>
<reference evidence="1 2" key="1">
    <citation type="submission" date="2019-09" db="EMBL/GenBank/DDBJ databases">
        <title>Salinarimonas rosea gen. nov., sp. nov., a new member of the a-2 subgroup of the Proteobacteria.</title>
        <authorList>
            <person name="Liu J."/>
        </authorList>
    </citation>
    <scope>NUCLEOTIDE SEQUENCE [LARGE SCALE GENOMIC DNA]</scope>
    <source>
        <strain evidence="1 2">BN140002</strain>
    </source>
</reference>
<dbReference type="SUPFAM" id="SSF54427">
    <property type="entry name" value="NTF2-like"/>
    <property type="match status" value="2"/>
</dbReference>
<dbReference type="InterPro" id="IPR032710">
    <property type="entry name" value="NTF2-like_dom_sf"/>
</dbReference>
<sequence>MAMKGFDPDFADLPDYIVKITERIWEGRGIGLIRRWYSEDCPIHTTMGPAAGAEATIAGTLETLNTLPQRRLLPEDIIWSGNEDDGFLSSHRLICPGVHKGDGRLGPPTGRSVVVRAIADCFCVENRIVEEWLIRDTAGLVLQIGGDPVAYAAALAAADRAAGKGPWHLEEAARLRAEGGFRPPVHQDHPAAALVRDTMAAIWRADLHVVGERYHPACSVHLPGFRTAYGHEQLYEFLFGYLAAFPDLTIAIEHSIAREDPGLPTRVATRWWFTGTHTGYGAFGPPSGATVLGLVVNHAHVVDGRIREEWMLVDEVAIRKQIALQRM</sequence>
<dbReference type="Gene3D" id="3.10.450.50">
    <property type="match status" value="2"/>
</dbReference>
<dbReference type="OrthoDB" id="2769928at2"/>
<dbReference type="RefSeq" id="WP_149815151.1">
    <property type="nucleotide sequence ID" value="NZ_VUOA01000003.1"/>
</dbReference>
<keyword evidence="2" id="KW-1185">Reference proteome</keyword>
<dbReference type="GO" id="GO:0030638">
    <property type="term" value="P:polyketide metabolic process"/>
    <property type="evidence" value="ECO:0007669"/>
    <property type="project" value="InterPro"/>
</dbReference>
<dbReference type="InterPro" id="IPR009959">
    <property type="entry name" value="Cyclase_SnoaL-like"/>
</dbReference>
<proteinExistence type="predicted"/>
<dbReference type="PANTHER" id="PTHR38436">
    <property type="entry name" value="POLYKETIDE CYCLASE SNOAL-LIKE DOMAIN"/>
    <property type="match status" value="1"/>
</dbReference>
<accession>A0A5B2W171</accession>
<dbReference type="Proteomes" id="UP000323142">
    <property type="component" value="Unassembled WGS sequence"/>
</dbReference>
<dbReference type="AlphaFoldDB" id="A0A5B2W171"/>
<gene>
    <name evidence="1" type="ORF">F0L46_00955</name>
</gene>
<evidence type="ECO:0000313" key="2">
    <source>
        <dbReference type="Proteomes" id="UP000323142"/>
    </source>
</evidence>
<dbReference type="PANTHER" id="PTHR38436:SF1">
    <property type="entry name" value="ESTER CYCLASE"/>
    <property type="match status" value="1"/>
</dbReference>
<reference evidence="1 2" key="2">
    <citation type="submission" date="2019-09" db="EMBL/GenBank/DDBJ databases">
        <authorList>
            <person name="Jin C."/>
        </authorList>
    </citation>
    <scope>NUCLEOTIDE SEQUENCE [LARGE SCALE GENOMIC DNA]</scope>
    <source>
        <strain evidence="1 2">BN140002</strain>
    </source>
</reference>
<dbReference type="EMBL" id="VUOA01000003">
    <property type="protein sequence ID" value="KAA2244246.1"/>
    <property type="molecule type" value="Genomic_DNA"/>
</dbReference>
<dbReference type="Pfam" id="PF07366">
    <property type="entry name" value="SnoaL"/>
    <property type="match status" value="2"/>
</dbReference>
<evidence type="ECO:0000313" key="1">
    <source>
        <dbReference type="EMBL" id="KAA2244246.1"/>
    </source>
</evidence>
<organism evidence="1 2">
    <name type="scientific">Salinarimonas soli</name>
    <dbReference type="NCBI Taxonomy" id="1638099"/>
    <lineage>
        <taxon>Bacteria</taxon>
        <taxon>Pseudomonadati</taxon>
        <taxon>Pseudomonadota</taxon>
        <taxon>Alphaproteobacteria</taxon>
        <taxon>Hyphomicrobiales</taxon>
        <taxon>Salinarimonadaceae</taxon>
        <taxon>Salinarimonas</taxon>
    </lineage>
</organism>